<comment type="similarity">
    <text evidence="2 6">Belongs to the transposase mutator family.</text>
</comment>
<evidence type="ECO:0000256" key="2">
    <source>
        <dbReference type="ARBA" id="ARBA00010961"/>
    </source>
</evidence>
<dbReference type="Pfam" id="PF00872">
    <property type="entry name" value="Transposase_mut"/>
    <property type="match status" value="1"/>
</dbReference>
<comment type="function">
    <text evidence="1 6">Required for the transposition of the insertion element.</text>
</comment>
<evidence type="ECO:0000256" key="1">
    <source>
        <dbReference type="ARBA" id="ARBA00002190"/>
    </source>
</evidence>
<keyword evidence="4 6" id="KW-0238">DNA-binding</keyword>
<keyword evidence="8" id="KW-1185">Reference proteome</keyword>
<protein>
    <recommendedName>
        <fullName evidence="6">Mutator family transposase</fullName>
    </recommendedName>
</protein>
<evidence type="ECO:0000256" key="4">
    <source>
        <dbReference type="ARBA" id="ARBA00023125"/>
    </source>
</evidence>
<keyword evidence="6" id="KW-0814">Transposable element</keyword>
<dbReference type="InterPro" id="IPR001207">
    <property type="entry name" value="Transposase_mutator"/>
</dbReference>
<dbReference type="AlphaFoldDB" id="A0A9W4DK21"/>
<evidence type="ECO:0000313" key="8">
    <source>
        <dbReference type="Proteomes" id="UP001152519"/>
    </source>
</evidence>
<reference evidence="7" key="1">
    <citation type="submission" date="2021-05" db="EMBL/GenBank/DDBJ databases">
        <authorList>
            <person name="Arsene-Ploetze F."/>
        </authorList>
    </citation>
    <scope>NUCLEOTIDE SEQUENCE</scope>
    <source>
        <strain evidence="7">DSM 42138</strain>
    </source>
</reference>
<comment type="caution">
    <text evidence="7">The sequence shown here is derived from an EMBL/GenBank/DDBJ whole genome shotgun (WGS) entry which is preliminary data.</text>
</comment>
<evidence type="ECO:0000256" key="5">
    <source>
        <dbReference type="ARBA" id="ARBA00023172"/>
    </source>
</evidence>
<keyword evidence="5 6" id="KW-0233">DNA recombination</keyword>
<proteinExistence type="inferred from homology"/>
<dbReference type="PANTHER" id="PTHR33217:SF8">
    <property type="entry name" value="MUTATOR FAMILY TRANSPOSASE"/>
    <property type="match status" value="1"/>
</dbReference>
<organism evidence="7 8">
    <name type="scientific">Actinacidiphila cocklensis</name>
    <dbReference type="NCBI Taxonomy" id="887465"/>
    <lineage>
        <taxon>Bacteria</taxon>
        <taxon>Bacillati</taxon>
        <taxon>Actinomycetota</taxon>
        <taxon>Actinomycetes</taxon>
        <taxon>Kitasatosporales</taxon>
        <taxon>Streptomycetaceae</taxon>
        <taxon>Actinacidiphila</taxon>
    </lineage>
</organism>
<name>A0A9W4DK21_9ACTN</name>
<gene>
    <name evidence="7" type="ORF">SCOCK_1290001</name>
</gene>
<accession>A0A9W4DK21</accession>
<dbReference type="GO" id="GO:0004803">
    <property type="term" value="F:transposase activity"/>
    <property type="evidence" value="ECO:0007669"/>
    <property type="project" value="UniProtKB-UniRule"/>
</dbReference>
<dbReference type="EMBL" id="CAJSLV010000034">
    <property type="protein sequence ID" value="CAG6391597.1"/>
    <property type="molecule type" value="Genomic_DNA"/>
</dbReference>
<evidence type="ECO:0000256" key="6">
    <source>
        <dbReference type="RuleBase" id="RU365089"/>
    </source>
</evidence>
<sequence length="152" mass="17295">MKYVSYTDRKKVAAMLKPIYTAATESEALTALDELRSEFGKSAPGVISAWERAWEQFIPFLAFDREIRRVIYTTNAIESMNFQLRKVLKNRGHFPGDDAAIKLLYLGIRRIEGRHIDGDGPIPPGRVRGTGTLGWNRAMNHFMLAFPDRLPL</sequence>
<evidence type="ECO:0000256" key="3">
    <source>
        <dbReference type="ARBA" id="ARBA00022578"/>
    </source>
</evidence>
<dbReference type="GO" id="GO:0006313">
    <property type="term" value="P:DNA transposition"/>
    <property type="evidence" value="ECO:0007669"/>
    <property type="project" value="UniProtKB-UniRule"/>
</dbReference>
<dbReference type="Proteomes" id="UP001152519">
    <property type="component" value="Unassembled WGS sequence"/>
</dbReference>
<keyword evidence="3 6" id="KW-0815">Transposition</keyword>
<dbReference type="PANTHER" id="PTHR33217">
    <property type="entry name" value="TRANSPOSASE FOR INSERTION SEQUENCE ELEMENT IS1081"/>
    <property type="match status" value="1"/>
</dbReference>
<dbReference type="GO" id="GO:0003677">
    <property type="term" value="F:DNA binding"/>
    <property type="evidence" value="ECO:0007669"/>
    <property type="project" value="UniProtKB-UniRule"/>
</dbReference>
<evidence type="ECO:0000313" key="7">
    <source>
        <dbReference type="EMBL" id="CAG6391597.1"/>
    </source>
</evidence>